<feature type="region of interest" description="Disordered" evidence="7">
    <location>
        <begin position="148"/>
        <end position="173"/>
    </location>
</feature>
<reference evidence="13" key="1">
    <citation type="submission" date="2025-08" db="UniProtKB">
        <authorList>
            <consortium name="RefSeq"/>
        </authorList>
    </citation>
    <scope>IDENTIFICATION</scope>
</reference>
<dbReference type="InterPro" id="IPR000668">
    <property type="entry name" value="Peptidase_C1A_C"/>
</dbReference>
<protein>
    <submittedName>
        <fullName evidence="13">Uncharacterized protein LOC101857656 isoform X1</fullName>
    </submittedName>
</protein>
<dbReference type="PROSITE" id="PS00640">
    <property type="entry name" value="THIOL_PROTEASE_ASN"/>
    <property type="match status" value="1"/>
</dbReference>
<feature type="domain" description="Cathepsin propeptide inhibitor" evidence="11">
    <location>
        <begin position="480"/>
        <end position="536"/>
    </location>
</feature>
<evidence type="ECO:0000313" key="13">
    <source>
        <dbReference type="RefSeq" id="XP_005101893.2"/>
    </source>
</evidence>
<dbReference type="InterPro" id="IPR000169">
    <property type="entry name" value="Pept_cys_AS"/>
</dbReference>
<dbReference type="SMART" id="SM00848">
    <property type="entry name" value="Inhibitor_I29"/>
    <property type="match status" value="1"/>
</dbReference>
<evidence type="ECO:0000259" key="11">
    <source>
        <dbReference type="SMART" id="SM00848"/>
    </source>
</evidence>
<dbReference type="PROSITE" id="PS00139">
    <property type="entry name" value="THIOL_PROTEASE_CYS"/>
    <property type="match status" value="1"/>
</dbReference>
<dbReference type="InterPro" id="IPR025661">
    <property type="entry name" value="Pept_asp_AS"/>
</dbReference>
<comment type="similarity">
    <text evidence="1">Belongs to the peptidase C1 family.</text>
</comment>
<evidence type="ECO:0000256" key="1">
    <source>
        <dbReference type="ARBA" id="ARBA00008455"/>
    </source>
</evidence>
<proteinExistence type="inferred from homology"/>
<evidence type="ECO:0000259" key="10">
    <source>
        <dbReference type="SMART" id="SM00645"/>
    </source>
</evidence>
<feature type="domain" description="Cystatin" evidence="9">
    <location>
        <begin position="164"/>
        <end position="273"/>
    </location>
</feature>
<dbReference type="CDD" id="cd00042">
    <property type="entry name" value="CY"/>
    <property type="match status" value="1"/>
</dbReference>
<feature type="region of interest" description="Disordered" evidence="7">
    <location>
        <begin position="303"/>
        <end position="411"/>
    </location>
</feature>
<evidence type="ECO:0000313" key="12">
    <source>
        <dbReference type="Proteomes" id="UP000694888"/>
    </source>
</evidence>
<dbReference type="InterPro" id="IPR013201">
    <property type="entry name" value="Prot_inhib_I29"/>
</dbReference>
<evidence type="ECO:0000256" key="2">
    <source>
        <dbReference type="ARBA" id="ARBA00022670"/>
    </source>
</evidence>
<keyword evidence="2" id="KW-0645">Protease</keyword>
<dbReference type="CDD" id="cd02248">
    <property type="entry name" value="Peptidase_C1A"/>
    <property type="match status" value="1"/>
</dbReference>
<dbReference type="InterPro" id="IPR039417">
    <property type="entry name" value="Peptidase_C1A_papain-like"/>
</dbReference>
<keyword evidence="12" id="KW-1185">Reference proteome</keyword>
<evidence type="ECO:0000256" key="3">
    <source>
        <dbReference type="ARBA" id="ARBA00022801"/>
    </source>
</evidence>
<evidence type="ECO:0000256" key="4">
    <source>
        <dbReference type="ARBA" id="ARBA00022807"/>
    </source>
</evidence>
<evidence type="ECO:0000256" key="6">
    <source>
        <dbReference type="ARBA" id="ARBA00023157"/>
    </source>
</evidence>
<dbReference type="Pfam" id="PF00031">
    <property type="entry name" value="Cystatin"/>
    <property type="match status" value="1"/>
</dbReference>
<feature type="domain" description="Peptidase C1A papain C-terminal" evidence="10">
    <location>
        <begin position="562"/>
        <end position="773"/>
    </location>
</feature>
<dbReference type="Gene3D" id="3.10.450.10">
    <property type="match status" value="2"/>
</dbReference>
<accession>A0ABM0JUM8</accession>
<dbReference type="Pfam" id="PF00112">
    <property type="entry name" value="Peptidase_C1"/>
    <property type="match status" value="1"/>
</dbReference>
<keyword evidence="4" id="KW-0788">Thiol protease</keyword>
<keyword evidence="8" id="KW-0732">Signal</keyword>
<organism evidence="12 13">
    <name type="scientific">Aplysia californica</name>
    <name type="common">California sea hare</name>
    <dbReference type="NCBI Taxonomy" id="6500"/>
    <lineage>
        <taxon>Eukaryota</taxon>
        <taxon>Metazoa</taxon>
        <taxon>Spiralia</taxon>
        <taxon>Lophotrochozoa</taxon>
        <taxon>Mollusca</taxon>
        <taxon>Gastropoda</taxon>
        <taxon>Heterobranchia</taxon>
        <taxon>Euthyneura</taxon>
        <taxon>Tectipleura</taxon>
        <taxon>Aplysiida</taxon>
        <taxon>Aplysioidea</taxon>
        <taxon>Aplysiidae</taxon>
        <taxon>Aplysia</taxon>
    </lineage>
</organism>
<evidence type="ECO:0000256" key="5">
    <source>
        <dbReference type="ARBA" id="ARBA00023145"/>
    </source>
</evidence>
<evidence type="ECO:0000256" key="8">
    <source>
        <dbReference type="SAM" id="SignalP"/>
    </source>
</evidence>
<dbReference type="Pfam" id="PF08246">
    <property type="entry name" value="Inhibitor_I29"/>
    <property type="match status" value="1"/>
</dbReference>
<dbReference type="InterPro" id="IPR025660">
    <property type="entry name" value="Pept_his_AS"/>
</dbReference>
<dbReference type="InterPro" id="IPR013128">
    <property type="entry name" value="Peptidase_C1A"/>
</dbReference>
<dbReference type="InterPro" id="IPR046350">
    <property type="entry name" value="Cystatin_sf"/>
</dbReference>
<dbReference type="Proteomes" id="UP000694888">
    <property type="component" value="Unplaced"/>
</dbReference>
<dbReference type="PANTHER" id="PTHR12411">
    <property type="entry name" value="CYSTEINE PROTEASE FAMILY C1-RELATED"/>
    <property type="match status" value="1"/>
</dbReference>
<dbReference type="InterPro" id="IPR038765">
    <property type="entry name" value="Papain-like_cys_pep_sf"/>
</dbReference>
<dbReference type="GeneID" id="101857656"/>
<evidence type="ECO:0000259" key="9">
    <source>
        <dbReference type="SMART" id="SM00043"/>
    </source>
</evidence>
<gene>
    <name evidence="13" type="primary">LOC101857656</name>
</gene>
<dbReference type="SUPFAM" id="SSF54001">
    <property type="entry name" value="Cysteine proteinases"/>
    <property type="match status" value="1"/>
</dbReference>
<dbReference type="PROSITE" id="PS00639">
    <property type="entry name" value="THIOL_PROTEASE_HIS"/>
    <property type="match status" value="1"/>
</dbReference>
<keyword evidence="6" id="KW-1015">Disulfide bond</keyword>
<feature type="chain" id="PRO_5047434141" evidence="8">
    <location>
        <begin position="21"/>
        <end position="775"/>
    </location>
</feature>
<dbReference type="SMART" id="SM00645">
    <property type="entry name" value="Pept_C1"/>
    <property type="match status" value="1"/>
</dbReference>
<name>A0ABM0JUM8_APLCA</name>
<dbReference type="SMART" id="SM00043">
    <property type="entry name" value="CY"/>
    <property type="match status" value="1"/>
</dbReference>
<feature type="signal peptide" evidence="8">
    <location>
        <begin position="1"/>
        <end position="20"/>
    </location>
</feature>
<keyword evidence="3" id="KW-0378">Hydrolase</keyword>
<dbReference type="Gene3D" id="3.90.70.10">
    <property type="entry name" value="Cysteine proteinases"/>
    <property type="match status" value="1"/>
</dbReference>
<dbReference type="PRINTS" id="PR00705">
    <property type="entry name" value="PAPAIN"/>
</dbReference>
<evidence type="ECO:0000256" key="7">
    <source>
        <dbReference type="SAM" id="MobiDB-lite"/>
    </source>
</evidence>
<sequence length="775" mass="85939">MRAFCLTLVLLYSIVVVAASFQVVEMSRGRRPVDLVGGKGLLGGFSYQNYGLLGGTAQKDVDKAAAEAVEAMNNVKSEGHSSNTMPLLLTGVGRNVGTKVVAGIVYDLQLSLNIDGQAKVCHVEVTHLYPWLNEGTWSVKTKTESDPCVEYETPEKTSARRKRSLLGGQEESGVEEMETQKAAMWAVDHINQMSNSLYRHALLHISHVTKQVINGYRYRISLTTVPTSCRNNGKNNHKTLKECPAKDGGKAQNCEVSVIFSLGKYSMESFKCEAAKDMIGGDDHDYKPHGKLLGGDDHDYKPHGKLLGGDDHDYKPHGKLLGGDDHDYKPHGKLLGGDDHDYKPHGKLLGGDDHDYKPHGKLLGGDDHDYKPHGKLLGGDDHDYKPHGKLLGGDDHDYKKHGDDGKESNLLGQDRHDFIPHGSHWNGFMNKIRAHKKPTRGLWLGSGHLQAVQHMSILGGDTHDYVNHGTSECAKYKDEFLKFKATYNRLYEGPEETQRFQVFCENMKKVETIQSMERGTAKYGVTQFADLSEEEFSKQYLGLKPTAPVRQLPMAKIPDGPIPESWDWRKHNAVTPVKNQGSCGSCWAFSTTGNIEGQWAIQKNKLVSLSEQELVDCDKLDEGCNGGLPSNAYEAIMGLGGIETEGEYKYEGRDDKCRFDKSEVAVKLTGAVNISKDEAEIAAWLYHNGPISIGINAFAMQFYWGGIAHPWKFFCNPKSLDHGVLIVGYGVEDNEPYWIIKNSWGPSWGREGYYYVYRGDGTCGLNTMCTSATVE</sequence>
<dbReference type="InterPro" id="IPR000010">
    <property type="entry name" value="Cystatin_dom"/>
</dbReference>
<keyword evidence="5" id="KW-0865">Zymogen</keyword>
<dbReference type="SUPFAM" id="SSF54403">
    <property type="entry name" value="Cystatin/monellin"/>
    <property type="match status" value="1"/>
</dbReference>
<dbReference type="RefSeq" id="XP_005101893.2">
    <property type="nucleotide sequence ID" value="XM_005101836.3"/>
</dbReference>